<sequence>MNLQLDDLDLFLRVAALGSLSAVARERNLAVSQVSRALSRLEASCGRQLVQRSTHGLRLTDEGHALRELAPRMVDLRDELQASLGEGGGVAGWVRVSASGALLQGLIAPSLPELQARHPALRLDLFTDDRLADLVRDNLDLAIRTGPPVGEHLLVRRLGWLSRSLYATPAYLAQAGTPDTLDALREHRLIVSNSVPQMNRWALAEGHGEGHFEADGPLRVDSSAGALALVLAGLGVARVLDRVAAPWVARGALQRVPVAALCGVPLAVHAVMRAERLRLPKVRACLDHWANLLAGG</sequence>
<protein>
    <submittedName>
        <fullName evidence="6">LysR family transcriptional regulator</fullName>
    </submittedName>
</protein>
<evidence type="ECO:0000256" key="1">
    <source>
        <dbReference type="ARBA" id="ARBA00009437"/>
    </source>
</evidence>
<comment type="caution">
    <text evidence="6">The sequence shown here is derived from an EMBL/GenBank/DDBJ whole genome shotgun (WGS) entry which is preliminary data.</text>
</comment>
<comment type="similarity">
    <text evidence="1">Belongs to the LysR transcriptional regulatory family.</text>
</comment>
<keyword evidence="2" id="KW-0805">Transcription regulation</keyword>
<dbReference type="InterPro" id="IPR036390">
    <property type="entry name" value="WH_DNA-bd_sf"/>
</dbReference>
<dbReference type="SUPFAM" id="SSF53850">
    <property type="entry name" value="Periplasmic binding protein-like II"/>
    <property type="match status" value="1"/>
</dbReference>
<evidence type="ECO:0000313" key="7">
    <source>
        <dbReference type="Proteomes" id="UP000586093"/>
    </source>
</evidence>
<accession>A0A839HIM6</accession>
<dbReference type="CDD" id="cd08422">
    <property type="entry name" value="PBP2_CrgA_like"/>
    <property type="match status" value="1"/>
</dbReference>
<proteinExistence type="inferred from homology"/>
<dbReference type="Pfam" id="PF00126">
    <property type="entry name" value="HTH_1"/>
    <property type="match status" value="1"/>
</dbReference>
<dbReference type="Proteomes" id="UP000586093">
    <property type="component" value="Unassembled WGS sequence"/>
</dbReference>
<dbReference type="Pfam" id="PF03466">
    <property type="entry name" value="LysR_substrate"/>
    <property type="match status" value="1"/>
</dbReference>
<dbReference type="Gene3D" id="1.10.10.10">
    <property type="entry name" value="Winged helix-like DNA-binding domain superfamily/Winged helix DNA-binding domain"/>
    <property type="match status" value="1"/>
</dbReference>
<evidence type="ECO:0000259" key="5">
    <source>
        <dbReference type="PROSITE" id="PS50931"/>
    </source>
</evidence>
<dbReference type="EMBL" id="JACIVI010000001">
    <property type="protein sequence ID" value="MBB1161356.1"/>
    <property type="molecule type" value="Genomic_DNA"/>
</dbReference>
<dbReference type="GO" id="GO:0006351">
    <property type="term" value="P:DNA-templated transcription"/>
    <property type="evidence" value="ECO:0007669"/>
    <property type="project" value="TreeGrafter"/>
</dbReference>
<dbReference type="InterPro" id="IPR005119">
    <property type="entry name" value="LysR_subst-bd"/>
</dbReference>
<name>A0A839HIM6_9BURK</name>
<dbReference type="InterPro" id="IPR036388">
    <property type="entry name" value="WH-like_DNA-bd_sf"/>
</dbReference>
<dbReference type="InterPro" id="IPR058163">
    <property type="entry name" value="LysR-type_TF_proteobact-type"/>
</dbReference>
<dbReference type="GO" id="GO:0043565">
    <property type="term" value="F:sequence-specific DNA binding"/>
    <property type="evidence" value="ECO:0007669"/>
    <property type="project" value="TreeGrafter"/>
</dbReference>
<dbReference type="PANTHER" id="PTHR30537:SF3">
    <property type="entry name" value="TRANSCRIPTIONAL REGULATORY PROTEIN"/>
    <property type="match status" value="1"/>
</dbReference>
<feature type="domain" description="HTH lysR-type" evidence="5">
    <location>
        <begin position="1"/>
        <end position="60"/>
    </location>
</feature>
<dbReference type="PANTHER" id="PTHR30537">
    <property type="entry name" value="HTH-TYPE TRANSCRIPTIONAL REGULATOR"/>
    <property type="match status" value="1"/>
</dbReference>
<dbReference type="InterPro" id="IPR000847">
    <property type="entry name" value="LysR_HTH_N"/>
</dbReference>
<keyword evidence="4" id="KW-0804">Transcription</keyword>
<dbReference type="Gene3D" id="3.40.190.290">
    <property type="match status" value="1"/>
</dbReference>
<evidence type="ECO:0000256" key="4">
    <source>
        <dbReference type="ARBA" id="ARBA00023163"/>
    </source>
</evidence>
<dbReference type="PROSITE" id="PS50931">
    <property type="entry name" value="HTH_LYSR"/>
    <property type="match status" value="1"/>
</dbReference>
<keyword evidence="3" id="KW-0238">DNA-binding</keyword>
<evidence type="ECO:0000256" key="2">
    <source>
        <dbReference type="ARBA" id="ARBA00023015"/>
    </source>
</evidence>
<reference evidence="6 7" key="1">
    <citation type="submission" date="2020-08" db="EMBL/GenBank/DDBJ databases">
        <title>Aquariorum lacteus gen. nov., sp. nov., a new member of the family Comamonadaceae, isolated from freshwater aquarium.</title>
        <authorList>
            <person name="Chun S.-J."/>
        </authorList>
    </citation>
    <scope>NUCLEOTIDE SEQUENCE [LARGE SCALE GENOMIC DNA]</scope>
    <source>
        <strain evidence="6 7">SJAQ100</strain>
    </source>
</reference>
<organism evidence="6 7">
    <name type="scientific">Aquariibacter albus</name>
    <dbReference type="NCBI Taxonomy" id="2759899"/>
    <lineage>
        <taxon>Bacteria</taxon>
        <taxon>Pseudomonadati</taxon>
        <taxon>Pseudomonadota</taxon>
        <taxon>Betaproteobacteria</taxon>
        <taxon>Burkholderiales</taxon>
        <taxon>Sphaerotilaceae</taxon>
        <taxon>Aquariibacter</taxon>
    </lineage>
</organism>
<dbReference type="GO" id="GO:0003700">
    <property type="term" value="F:DNA-binding transcription factor activity"/>
    <property type="evidence" value="ECO:0007669"/>
    <property type="project" value="InterPro"/>
</dbReference>
<dbReference type="RefSeq" id="WP_182662077.1">
    <property type="nucleotide sequence ID" value="NZ_JACIVI010000001.1"/>
</dbReference>
<evidence type="ECO:0000313" key="6">
    <source>
        <dbReference type="EMBL" id="MBB1161356.1"/>
    </source>
</evidence>
<evidence type="ECO:0000256" key="3">
    <source>
        <dbReference type="ARBA" id="ARBA00023125"/>
    </source>
</evidence>
<keyword evidence="7" id="KW-1185">Reference proteome</keyword>
<dbReference type="AlphaFoldDB" id="A0A839HIM6"/>
<dbReference type="SUPFAM" id="SSF46785">
    <property type="entry name" value="Winged helix' DNA-binding domain"/>
    <property type="match status" value="1"/>
</dbReference>
<gene>
    <name evidence="6" type="ORF">H4F90_05090</name>
</gene>